<gene>
    <name evidence="1" type="ORF">B8A44_08060</name>
</gene>
<dbReference type="RefSeq" id="WP_112790438.1">
    <property type="nucleotide sequence ID" value="NZ_NAQV01000026.1"/>
</dbReference>
<organism evidence="1 2">
    <name type="scientific">Dolosigranulum pigrum</name>
    <dbReference type="NCBI Taxonomy" id="29394"/>
    <lineage>
        <taxon>Bacteria</taxon>
        <taxon>Bacillati</taxon>
        <taxon>Bacillota</taxon>
        <taxon>Bacilli</taxon>
        <taxon>Lactobacillales</taxon>
        <taxon>Carnobacteriaceae</taxon>
        <taxon>Dolosigranulum</taxon>
    </lineage>
</organism>
<protein>
    <submittedName>
        <fullName evidence="1">Uncharacterized protein</fullName>
    </submittedName>
</protein>
<dbReference type="EMBL" id="NAQV01000026">
    <property type="protein sequence ID" value="RAN62216.1"/>
    <property type="molecule type" value="Genomic_DNA"/>
</dbReference>
<name>A0A328KHG4_9LACT</name>
<evidence type="ECO:0000313" key="2">
    <source>
        <dbReference type="Proteomes" id="UP000249099"/>
    </source>
</evidence>
<evidence type="ECO:0000313" key="1">
    <source>
        <dbReference type="EMBL" id="RAN62216.1"/>
    </source>
</evidence>
<accession>A0A328KHG4</accession>
<dbReference type="Proteomes" id="UP000249099">
    <property type="component" value="Unassembled WGS sequence"/>
</dbReference>
<comment type="caution">
    <text evidence="1">The sequence shown here is derived from an EMBL/GenBank/DDBJ whole genome shotgun (WGS) entry which is preliminary data.</text>
</comment>
<sequence length="106" mass="12867">MNIEEQIKKKLRSEVLFEMEEEAKEFEEQLSYNSWLFEISVNKNESEEVKLGTYISNMRSDLLYYATNDHVSENLEQSYPFLEEIIEKRMKRKLDKVINRILKEHD</sequence>
<dbReference type="AlphaFoldDB" id="A0A328KHG4"/>
<reference evidence="1 2" key="1">
    <citation type="submission" date="2017-03" db="EMBL/GenBank/DDBJ databases">
        <title>wgs assembly of Dolosigranulum pigrum KPL CDC strains.</title>
        <authorList>
            <person name="Brugger S.D."/>
            <person name="Pettigrew M."/>
            <person name="Kong Y."/>
            <person name="Lemon K.P."/>
        </authorList>
    </citation>
    <scope>NUCLEOTIDE SEQUENCE [LARGE SCALE GENOMIC DNA]</scope>
    <source>
        <strain evidence="1 2">KPL1931_CDC4294-98</strain>
    </source>
</reference>
<proteinExistence type="predicted"/>